<sequence>MAFASSLICPPIYLSPRLKPSFWDLDNLTLLTSEYKEDIYKQNANELQEKVRQALNDSVGSAVGNLDFIDVVQRLGLRDYYKENIKRALDNEFINNNQLSDDDLYTTSLRFWLLRQHGYDVHQDWLHAGYTPTLKEYLENAVVSIGGPFVLVSAYLLTAGKITKEALDYIESMPSLIYNSSMLTRLANDLGTSSDEIARGDNPKSIRCYMHEKGVSEEAARDHIKYLINETWKKMNKAIVASYPFLDEPFISSAPNLGRQSQCIYQYGDGHGIPDQETKDRIKSLFIEPIPLGKI</sequence>
<dbReference type="InParanoid" id="A0A2G5CRZ8"/>
<evidence type="ECO:0000313" key="8">
    <source>
        <dbReference type="Proteomes" id="UP000230069"/>
    </source>
</evidence>
<dbReference type="STRING" id="218851.A0A2G5CRZ8"/>
<name>A0A2G5CRZ8_AQUCA</name>
<organism evidence="7 8">
    <name type="scientific">Aquilegia coerulea</name>
    <name type="common">Rocky mountain columbine</name>
    <dbReference type="NCBI Taxonomy" id="218851"/>
    <lineage>
        <taxon>Eukaryota</taxon>
        <taxon>Viridiplantae</taxon>
        <taxon>Streptophyta</taxon>
        <taxon>Embryophyta</taxon>
        <taxon>Tracheophyta</taxon>
        <taxon>Spermatophyta</taxon>
        <taxon>Magnoliopsida</taxon>
        <taxon>Ranunculales</taxon>
        <taxon>Ranunculaceae</taxon>
        <taxon>Thalictroideae</taxon>
        <taxon>Aquilegia</taxon>
    </lineage>
</organism>
<keyword evidence="5" id="KW-0456">Lyase</keyword>
<dbReference type="Proteomes" id="UP000230069">
    <property type="component" value="Unassembled WGS sequence"/>
</dbReference>
<protein>
    <recommendedName>
        <fullName evidence="6">Terpene synthase metal-binding domain-containing protein</fullName>
    </recommendedName>
</protein>
<evidence type="ECO:0000256" key="2">
    <source>
        <dbReference type="ARBA" id="ARBA00001946"/>
    </source>
</evidence>
<keyword evidence="4" id="KW-0460">Magnesium</keyword>
<dbReference type="GO" id="GO:0010333">
    <property type="term" value="F:terpene synthase activity"/>
    <property type="evidence" value="ECO:0007669"/>
    <property type="project" value="InterPro"/>
</dbReference>
<dbReference type="InterPro" id="IPR005630">
    <property type="entry name" value="Terpene_synthase_metal-bd"/>
</dbReference>
<dbReference type="InterPro" id="IPR008949">
    <property type="entry name" value="Isoprenoid_synthase_dom_sf"/>
</dbReference>
<evidence type="ECO:0000256" key="5">
    <source>
        <dbReference type="ARBA" id="ARBA00023239"/>
    </source>
</evidence>
<evidence type="ECO:0000256" key="4">
    <source>
        <dbReference type="ARBA" id="ARBA00022842"/>
    </source>
</evidence>
<accession>A0A2G5CRZ8</accession>
<dbReference type="PANTHER" id="PTHR31225:SF245">
    <property type="entry name" value="(-)-ALPHA-TERPINEOL SYNTHASE-LIKE"/>
    <property type="match status" value="1"/>
</dbReference>
<comment type="cofactor">
    <cofactor evidence="2">
        <name>Mg(2+)</name>
        <dbReference type="ChEBI" id="CHEBI:18420"/>
    </cofactor>
</comment>
<evidence type="ECO:0000259" key="6">
    <source>
        <dbReference type="Pfam" id="PF03936"/>
    </source>
</evidence>
<feature type="domain" description="Terpene synthase metal-binding" evidence="6">
    <location>
        <begin position="117"/>
        <end position="234"/>
    </location>
</feature>
<dbReference type="InterPro" id="IPR008930">
    <property type="entry name" value="Terpenoid_cyclase/PrenylTrfase"/>
</dbReference>
<evidence type="ECO:0000256" key="1">
    <source>
        <dbReference type="ARBA" id="ARBA00001936"/>
    </source>
</evidence>
<dbReference type="EMBL" id="KZ305056">
    <property type="protein sequence ID" value="PIA33960.1"/>
    <property type="molecule type" value="Genomic_DNA"/>
</dbReference>
<dbReference type="PANTHER" id="PTHR31225">
    <property type="entry name" value="OS04G0344100 PROTEIN-RELATED"/>
    <property type="match status" value="1"/>
</dbReference>
<dbReference type="Gene3D" id="1.10.600.10">
    <property type="entry name" value="Farnesyl Diphosphate Synthase"/>
    <property type="match status" value="1"/>
</dbReference>
<dbReference type="GO" id="GO:0016114">
    <property type="term" value="P:terpenoid biosynthetic process"/>
    <property type="evidence" value="ECO:0007669"/>
    <property type="project" value="InterPro"/>
</dbReference>
<dbReference type="SUPFAM" id="SSF48239">
    <property type="entry name" value="Terpenoid cyclases/Protein prenyltransferases"/>
    <property type="match status" value="1"/>
</dbReference>
<evidence type="ECO:0000313" key="7">
    <source>
        <dbReference type="EMBL" id="PIA33960.1"/>
    </source>
</evidence>
<dbReference type="OrthoDB" id="1936865at2759"/>
<keyword evidence="3" id="KW-0479">Metal-binding</keyword>
<gene>
    <name evidence="7" type="ORF">AQUCO_03900081v1</name>
</gene>
<dbReference type="SUPFAM" id="SSF48576">
    <property type="entry name" value="Terpenoid synthases"/>
    <property type="match status" value="1"/>
</dbReference>
<dbReference type="GO" id="GO:0000287">
    <property type="term" value="F:magnesium ion binding"/>
    <property type="evidence" value="ECO:0007669"/>
    <property type="project" value="InterPro"/>
</dbReference>
<reference evidence="7 8" key="1">
    <citation type="submission" date="2017-09" db="EMBL/GenBank/DDBJ databases">
        <title>WGS assembly of Aquilegia coerulea Goldsmith.</title>
        <authorList>
            <person name="Hodges S."/>
            <person name="Kramer E."/>
            <person name="Nordborg M."/>
            <person name="Tomkins J."/>
            <person name="Borevitz J."/>
            <person name="Derieg N."/>
            <person name="Yan J."/>
            <person name="Mihaltcheva S."/>
            <person name="Hayes R.D."/>
            <person name="Rokhsar D."/>
        </authorList>
    </citation>
    <scope>NUCLEOTIDE SEQUENCE [LARGE SCALE GENOMIC DNA]</scope>
    <source>
        <strain evidence="8">cv. Goldsmith</strain>
    </source>
</reference>
<keyword evidence="8" id="KW-1185">Reference proteome</keyword>
<evidence type="ECO:0000256" key="3">
    <source>
        <dbReference type="ARBA" id="ARBA00022723"/>
    </source>
</evidence>
<comment type="cofactor">
    <cofactor evidence="1">
        <name>Mn(2+)</name>
        <dbReference type="ChEBI" id="CHEBI:29035"/>
    </cofactor>
</comment>
<dbReference type="AlphaFoldDB" id="A0A2G5CRZ8"/>
<dbReference type="Pfam" id="PF03936">
    <property type="entry name" value="Terpene_synth_C"/>
    <property type="match status" value="1"/>
</dbReference>
<proteinExistence type="predicted"/>
<dbReference type="InterPro" id="IPR050148">
    <property type="entry name" value="Terpene_synthase-like"/>
</dbReference>